<evidence type="ECO:0000259" key="2">
    <source>
        <dbReference type="Pfam" id="PF03011"/>
    </source>
</evidence>
<dbReference type="Proteomes" id="UP000019103">
    <property type="component" value="Unassembled WGS sequence"/>
</dbReference>
<feature type="domain" description="Duffy-antigen binding" evidence="3">
    <location>
        <begin position="113"/>
        <end position="302"/>
    </location>
</feature>
<dbReference type="Pfam" id="PF15445">
    <property type="entry name" value="ATS"/>
    <property type="match status" value="1"/>
</dbReference>
<evidence type="ECO:0008006" key="9">
    <source>
        <dbReference type="Google" id="ProtNLM"/>
    </source>
</evidence>
<evidence type="ECO:0000259" key="6">
    <source>
        <dbReference type="Pfam" id="PF22672"/>
    </source>
</evidence>
<dbReference type="EMBL" id="KI927375">
    <property type="protein sequence ID" value="ETW55299.1"/>
    <property type="molecule type" value="Genomic_DNA"/>
</dbReference>
<protein>
    <recommendedName>
        <fullName evidence="9">Erythrocyte membrane protein 1</fullName>
    </recommendedName>
</protein>
<dbReference type="Pfam" id="PF03011">
    <property type="entry name" value="PFEMP"/>
    <property type="match status" value="1"/>
</dbReference>
<dbReference type="FunFam" id="1.10.1900.40:FF:000001">
    <property type="entry name" value="Erythrocyte membrane protein 1"/>
    <property type="match status" value="1"/>
</dbReference>
<sequence length="2078" mass="239728">MGPPPAAPDYTNVNNAKDLFDEVGKYIEKKVHDEALTRDSSKLHGLLSKVKFSNNEKTYVIKACDIDKGFETNVTSGHSNPCEGRSKDRFSDTQGAECHWRSIKGSISGNTVGACAPHRRLSLCDQNLEQIEPHQIKNTHNLYIDVLLAAKYEGQMIATKLKEYDATNYESRICTELARSFADIGDIVRGRDLYLGKKKRGQTEREKLEEKLQSFFEQIYNSLEEKERNHYNDDTTDFFKLREDWWDANRLDVWKAITCYAPDEAKYKVIKPDGSTKDSTWKKCRGVTDVLTNFDYVPQYLRWFEEWAEDFCRIKRRKLQNLEKECRGMGENDKKRYCSRNGYDCEKTVRARGELCMGNRCINCFYACPRYEKWLTNQKQEFLKQKQKYINEISGKSGERHNASNNYEGYEKKFYDEFKTKYNDVDKFLKLLNKEKECTNIDDKEGKIDFKEDHDKDNNTVKEKGTFYRSDYCEPCPLCGVKCEGGTCTERTREEGNCPSIYQIYEPKHDDPSTEITILSSGEGHDNINKKLDDFCKNSNDNSLYEEWKCYYRNAKNEACILKKENKNKNKSKDQPDKIQKSYNHFFMFWVAHMLKDSIHWRTRRLRKCINNGKKECIKNCNDKCKCFLKWVAQKKEEWGKIKTHFGKQDDIGIKGLLGELSHYGVLEWNLKEEFLKEDSQSRDEDAEEMKHLKKILNLENENTLAVVNAGTEENTTIDKLLQHEKDEAELCLEIHPEDEECSDEDDDDDHHEEEVYVNNPCAKPSGSYPSLANKAAQLMHDQAKTQLASRAGRSKLKANASLGTYRRQGTPSDFEKSKLCKITAKHSNDSRPSGGPCTGKDGNKRGDRMKIGTPWSKVGEKNKTSYEDVYLPPRRQHMCTSNLENLDLSKEGLSNSSIASNSLLGDVLLAAKYQAEDTIKDYQPTSDQEGICRAMKYSFADLGDIIRGRDLWETNEGEKTTQGKVKEIFHIIYKNDPDIEKKYKKIEDQKHLHLREDWWEANRHQVWRAMKCEIKKDSKIPCSGIPIEDYIPQRLRWMTEFAEWYCKAQNKYYEELVGACVKCQDKTTECTQGTDDCQKCISACAEYKTKIERWQKQWDAISDKYQILYLQAKIDAHGVLQDQPVVDFLKELHQANSGTSRSKRATATPTTIIPPTPYSSAAGYIHQEAHISDCQKQNQFCKKKNGETPSSDEKDNDKEYAFRSKAYDHDNACDCEKNKPKPVPQVRPWGSGWKGRWGSFKLPEMFHQRKKKKNACEIVREILRTNNGKSKVGECYPKNNDKNYPEWTCDEKKIKTTEVGACMPPRRQKLCLYYLKQEINNTEGLKNAFVKCAAAETFLSWNYFKAKNGNNAQTQLKAGKIPPEFLRSMFYTYGDYRDICLGKDIGNDVDSVKNNINKVFTKSVRPRGETSDTKRQKWWNDYGSHIWKGMLCALSYDTEEKNVNTQIRQRLTKNYEYKYVTFGIASGTTLEKFASRPQFLRWFTEWGEDFCKKRKKQLDQLVNVCKECNVSDSVISSGNKTCNDTQKCNACKTQCKKYQEWIGTWREHYNKQKKKFQRDKENGMYKMGPGGTEENSANNARDYLKTQLQNMKCVNGTTDENCDYTCMNESSSTARGDSMPESLDEKPKEVKEKCNCIRDECSGLSVTGSGIPDGSAFGGGVPDKKCAVFKGGLPKRIEPPQYDPTNDILKSTIPVTIVLALGSIAFLFIKKKTKSSVGNLFQILQIPKGDYRIPTPKSANRYIPYVSDTYKGKTYIYMEGDSSGDEKYAFMSDTTDITSSESEYEELDINDIYVPGSPKYKTLIEVVLEPSGNNTTASGKNTPSDTQNDIQNDDIPSSKITDNEWNTLKHDFISNMLQNQPNDVPNNYTTGNVTLNTQPNTLYFDKPEEKPFITSIHDRNLYSGEEYNYNVNMSTNSMDDIPINSHNNVYSGIDLINDTLGGNKHIDIYDELLKRKENELFGTEHHPKRTTTNHFATPTRDDPIHNQLELFHKWLDRHRDMCEKWENHHERLAKLKEEWNKDNNNSGNINPSDSNKTLNTNVSIQIDMDNPKTTNEFTYVDSNPNQVDDTYMIFIMM</sequence>
<gene>
    <name evidence="7" type="ORF">PFUGPA_02722</name>
</gene>
<dbReference type="InterPro" id="IPR049158">
    <property type="entry name" value="PfEMP1_CIDRalpha1_dom"/>
</dbReference>
<dbReference type="GO" id="GO:0046789">
    <property type="term" value="F:host cell surface receptor binding"/>
    <property type="evidence" value="ECO:0007669"/>
    <property type="project" value="InterPro"/>
</dbReference>
<dbReference type="Pfam" id="PF21807">
    <property type="entry name" value="PfEMP1_CIDRalpha1_dom"/>
    <property type="match status" value="1"/>
</dbReference>
<dbReference type="InterPro" id="IPR029211">
    <property type="entry name" value="PfEMP1_ATS"/>
</dbReference>
<feature type="region of interest" description="Disordered" evidence="1">
    <location>
        <begin position="826"/>
        <end position="859"/>
    </location>
</feature>
<evidence type="ECO:0000313" key="8">
    <source>
        <dbReference type="Proteomes" id="UP000019103"/>
    </source>
</evidence>
<evidence type="ECO:0000259" key="4">
    <source>
        <dbReference type="Pfam" id="PF15445"/>
    </source>
</evidence>
<evidence type="ECO:0000259" key="3">
    <source>
        <dbReference type="Pfam" id="PF05424"/>
    </source>
</evidence>
<feature type="region of interest" description="Disordered" evidence="1">
    <location>
        <begin position="789"/>
        <end position="811"/>
    </location>
</feature>
<reference evidence="7 8" key="2">
    <citation type="submission" date="2013-02" db="EMBL/GenBank/DDBJ databases">
        <title>The Genome Sequence of Plasmodium falciparum Palo Alto/Uganda.</title>
        <authorList>
            <consortium name="The Broad Institute Genome Sequencing Platform"/>
            <consortium name="The Broad Institute Genome Sequencing Center for Infectious Disease"/>
            <person name="Neafsey D."/>
            <person name="Cheeseman I."/>
            <person name="Volkman S."/>
            <person name="Adams J."/>
            <person name="Walker B."/>
            <person name="Young S.K."/>
            <person name="Zeng Q."/>
            <person name="Gargeya S."/>
            <person name="Fitzgerald M."/>
            <person name="Haas B."/>
            <person name="Abouelleil A."/>
            <person name="Alvarado L."/>
            <person name="Arachchi H.M."/>
            <person name="Berlin A.M."/>
            <person name="Chapman S.B."/>
            <person name="Dewar J."/>
            <person name="Goldberg J."/>
            <person name="Griggs A."/>
            <person name="Gujja S."/>
            <person name="Hansen M."/>
            <person name="Howarth C."/>
            <person name="Imamovic A."/>
            <person name="Larimer J."/>
            <person name="McCowan C."/>
            <person name="Murphy C."/>
            <person name="Neiman D."/>
            <person name="Pearson M."/>
            <person name="Priest M."/>
            <person name="Roberts A."/>
            <person name="Saif S."/>
            <person name="Shea T."/>
            <person name="Sisk P."/>
            <person name="Sykes S."/>
            <person name="Wortman J."/>
            <person name="Nusbaum C."/>
            <person name="Birren B."/>
        </authorList>
    </citation>
    <scope>NUCLEOTIDE SEQUENCE [LARGE SCALE GENOMIC DNA]</scope>
    <source>
        <strain evidence="7 8">Palo Alto/Uganda</strain>
    </source>
</reference>
<accession>W4IZQ7</accession>
<dbReference type="SUPFAM" id="SSF140924">
    <property type="entry name" value="Duffy binding domain-like"/>
    <property type="match status" value="4"/>
</dbReference>
<feature type="domain" description="Duffy-antigen binding" evidence="3">
    <location>
        <begin position="870"/>
        <end position="1037"/>
    </location>
</feature>
<dbReference type="Gene3D" id="1.20.1310.20">
    <property type="entry name" value="Duffy-antigen binding domain"/>
    <property type="match status" value="3"/>
</dbReference>
<dbReference type="Gene3D" id="1.20.58.830">
    <property type="match status" value="4"/>
</dbReference>
<reference evidence="7 8" key="1">
    <citation type="submission" date="2013-02" db="EMBL/GenBank/DDBJ databases">
        <title>The Genome Annotation of Plasmodium falciparum Palo Alto/Uganda.</title>
        <authorList>
            <consortium name="The Broad Institute Genome Sequencing Platform"/>
            <consortium name="The Broad Institute Genome Sequencing Center for Infectious Disease"/>
            <person name="Neafsey D."/>
            <person name="Hoffman S."/>
            <person name="Volkman S."/>
            <person name="Rosenthal P."/>
            <person name="Walker B."/>
            <person name="Young S.K."/>
            <person name="Zeng Q."/>
            <person name="Gargeya S."/>
            <person name="Fitzgerald M."/>
            <person name="Haas B."/>
            <person name="Abouelleil A."/>
            <person name="Allen A.W."/>
            <person name="Alvarado L."/>
            <person name="Arachchi H.M."/>
            <person name="Berlin A.M."/>
            <person name="Chapman S.B."/>
            <person name="Gainer-Dewar J."/>
            <person name="Goldberg J."/>
            <person name="Griggs A."/>
            <person name="Gujja S."/>
            <person name="Hansen M."/>
            <person name="Howarth C."/>
            <person name="Imamovic A."/>
            <person name="Ireland A."/>
            <person name="Larimer J."/>
            <person name="McCowan C."/>
            <person name="Murphy C."/>
            <person name="Pearson M."/>
            <person name="Poon T.W."/>
            <person name="Priest M."/>
            <person name="Roberts A."/>
            <person name="Saif S."/>
            <person name="Shea T."/>
            <person name="Sisk P."/>
            <person name="Sykes S."/>
            <person name="Wortman J."/>
            <person name="Nusbaum C."/>
            <person name="Birren B."/>
        </authorList>
    </citation>
    <scope>NUCLEOTIDE SEQUENCE [LARGE SCALE GENOMIC DNA]</scope>
    <source>
        <strain evidence="7 8">Palo Alto/Uganda</strain>
    </source>
</reference>
<dbReference type="InterPro" id="IPR042202">
    <property type="entry name" value="Duffy-ag-bd_sf"/>
</dbReference>
<feature type="compositionally biased region" description="Basic and acidic residues" evidence="1">
    <location>
        <begin position="842"/>
        <end position="851"/>
    </location>
</feature>
<evidence type="ECO:0000313" key="7">
    <source>
        <dbReference type="EMBL" id="ETW55299.1"/>
    </source>
</evidence>
<organism evidence="7 8">
    <name type="scientific">Plasmodium falciparum (isolate Palo Alto / Uganda)</name>
    <dbReference type="NCBI Taxonomy" id="57270"/>
    <lineage>
        <taxon>Eukaryota</taxon>
        <taxon>Sar</taxon>
        <taxon>Alveolata</taxon>
        <taxon>Apicomplexa</taxon>
        <taxon>Aconoidasida</taxon>
        <taxon>Haemosporida</taxon>
        <taxon>Plasmodiidae</taxon>
        <taxon>Plasmodium</taxon>
        <taxon>Plasmodium (Laverania)</taxon>
    </lineage>
</organism>
<dbReference type="OMA" id="ANNARDY"/>
<feature type="region of interest" description="Disordered" evidence="1">
    <location>
        <begin position="1812"/>
        <end position="1842"/>
    </location>
</feature>
<feature type="domain" description="Duffy-binding-like" evidence="6">
    <location>
        <begin position="306"/>
        <end position="455"/>
    </location>
</feature>
<dbReference type="InterPro" id="IPR004258">
    <property type="entry name" value="DBL"/>
</dbReference>
<feature type="domain" description="Plasmodium falciparum erythrocyte membrane protein 1 acidic terminal segment" evidence="4">
    <location>
        <begin position="1693"/>
        <end position="2068"/>
    </location>
</feature>
<dbReference type="FunFam" id="1.10.1900.40:FF:000005">
    <property type="entry name" value="Erythrocyte membrane protein 1, PfEMP1"/>
    <property type="match status" value="1"/>
</dbReference>
<feature type="domain" description="Duffy-binding-like" evidence="6">
    <location>
        <begin position="1486"/>
        <end position="1593"/>
    </location>
</feature>
<evidence type="ECO:0000259" key="5">
    <source>
        <dbReference type="Pfam" id="PF21807"/>
    </source>
</evidence>
<feature type="domain" description="PfEMP1 CIDRalpha1" evidence="5">
    <location>
        <begin position="514"/>
        <end position="568"/>
    </location>
</feature>
<dbReference type="InterPro" id="IPR054595">
    <property type="entry name" value="DBL_C"/>
</dbReference>
<dbReference type="InterPro" id="IPR044932">
    <property type="entry name" value="PfEMP1_ATS_sf"/>
</dbReference>
<dbReference type="Pfam" id="PF22672">
    <property type="entry name" value="DBL_C"/>
    <property type="match status" value="2"/>
</dbReference>
<dbReference type="Gene3D" id="1.10.1900.40">
    <property type="entry name" value="Acidic terminal segments, variant surface antigen of PfEMP1"/>
    <property type="match status" value="2"/>
</dbReference>
<name>W4IZQ7_PLAFP</name>
<feature type="domain" description="Duffy-antigen binding" evidence="3">
    <location>
        <begin position="1301"/>
        <end position="1453"/>
    </location>
</feature>
<dbReference type="GO" id="GO:0016020">
    <property type="term" value="C:membrane"/>
    <property type="evidence" value="ECO:0007669"/>
    <property type="project" value="InterPro"/>
</dbReference>
<dbReference type="InterPro" id="IPR008602">
    <property type="entry name" value="Duffy-antigen-binding"/>
</dbReference>
<evidence type="ECO:0000256" key="1">
    <source>
        <dbReference type="SAM" id="MobiDB-lite"/>
    </source>
</evidence>
<dbReference type="Pfam" id="PF05424">
    <property type="entry name" value="Duffy_binding"/>
    <property type="match status" value="3"/>
</dbReference>
<feature type="domain" description="Duffy-binding-like" evidence="2">
    <location>
        <begin position="586"/>
        <end position="739"/>
    </location>
</feature>
<proteinExistence type="predicted"/>